<dbReference type="RefSeq" id="XP_062648339.1">
    <property type="nucleotide sequence ID" value="XM_062792829.1"/>
</dbReference>
<evidence type="ECO:0000313" key="1">
    <source>
        <dbReference type="EMBL" id="KAK4124568.1"/>
    </source>
</evidence>
<reference evidence="1" key="2">
    <citation type="submission" date="2023-05" db="EMBL/GenBank/DDBJ databases">
        <authorList>
            <consortium name="Lawrence Berkeley National Laboratory"/>
            <person name="Steindorff A."/>
            <person name="Hensen N."/>
            <person name="Bonometti L."/>
            <person name="Westerberg I."/>
            <person name="Brannstrom I.O."/>
            <person name="Guillou S."/>
            <person name="Cros-Aarteil S."/>
            <person name="Calhoun S."/>
            <person name="Haridas S."/>
            <person name="Kuo A."/>
            <person name="Mondo S."/>
            <person name="Pangilinan J."/>
            <person name="Riley R."/>
            <person name="Labutti K."/>
            <person name="Andreopoulos B."/>
            <person name="Lipzen A."/>
            <person name="Chen C."/>
            <person name="Yanf M."/>
            <person name="Daum C."/>
            <person name="Ng V."/>
            <person name="Clum A."/>
            <person name="Ohm R."/>
            <person name="Martin F."/>
            <person name="Silar P."/>
            <person name="Natvig D."/>
            <person name="Lalanne C."/>
            <person name="Gautier V."/>
            <person name="Ament-Velasquez S.L."/>
            <person name="Kruys A."/>
            <person name="Hutchinson M.I."/>
            <person name="Powell A.J."/>
            <person name="Barry K."/>
            <person name="Miller A.N."/>
            <person name="Grigoriev I.V."/>
            <person name="Debuchy R."/>
            <person name="Gladieux P."/>
            <person name="Thoren M.H."/>
            <person name="Johannesson H."/>
        </authorList>
    </citation>
    <scope>NUCLEOTIDE SEQUENCE</scope>
    <source>
        <strain evidence="1">CBS 731.68</strain>
    </source>
</reference>
<organism evidence="1 2">
    <name type="scientific">Parathielavia appendiculata</name>
    <dbReference type="NCBI Taxonomy" id="2587402"/>
    <lineage>
        <taxon>Eukaryota</taxon>
        <taxon>Fungi</taxon>
        <taxon>Dikarya</taxon>
        <taxon>Ascomycota</taxon>
        <taxon>Pezizomycotina</taxon>
        <taxon>Sordariomycetes</taxon>
        <taxon>Sordariomycetidae</taxon>
        <taxon>Sordariales</taxon>
        <taxon>Chaetomiaceae</taxon>
        <taxon>Parathielavia</taxon>
    </lineage>
</organism>
<protein>
    <submittedName>
        <fullName evidence="1">Uncharacterized protein</fullName>
    </submittedName>
</protein>
<sequence>MCHPTSCDSEGYWYTAFGSYRIDANEGCRDPPDVPSMNTICMDWGNKRGHFYFDGQAKRCIRMTSDTPFGCGPGATCAFSNWDEVSCTW</sequence>
<dbReference type="EMBL" id="MU853227">
    <property type="protein sequence ID" value="KAK4124568.1"/>
    <property type="molecule type" value="Genomic_DNA"/>
</dbReference>
<comment type="caution">
    <text evidence="1">The sequence shown here is derived from an EMBL/GenBank/DDBJ whole genome shotgun (WGS) entry which is preliminary data.</text>
</comment>
<dbReference type="GeneID" id="87829598"/>
<accession>A0AAN6Z4I7</accession>
<dbReference type="Proteomes" id="UP001302602">
    <property type="component" value="Unassembled WGS sequence"/>
</dbReference>
<gene>
    <name evidence="1" type="ORF">N657DRAFT_644806</name>
</gene>
<dbReference type="AlphaFoldDB" id="A0AAN6Z4I7"/>
<keyword evidence="2" id="KW-1185">Reference proteome</keyword>
<evidence type="ECO:0000313" key="2">
    <source>
        <dbReference type="Proteomes" id="UP001302602"/>
    </source>
</evidence>
<proteinExistence type="predicted"/>
<name>A0AAN6Z4I7_9PEZI</name>
<reference evidence="1" key="1">
    <citation type="journal article" date="2023" name="Mol. Phylogenet. Evol.">
        <title>Genome-scale phylogeny and comparative genomics of the fungal order Sordariales.</title>
        <authorList>
            <person name="Hensen N."/>
            <person name="Bonometti L."/>
            <person name="Westerberg I."/>
            <person name="Brannstrom I.O."/>
            <person name="Guillou S."/>
            <person name="Cros-Aarteil S."/>
            <person name="Calhoun S."/>
            <person name="Haridas S."/>
            <person name="Kuo A."/>
            <person name="Mondo S."/>
            <person name="Pangilinan J."/>
            <person name="Riley R."/>
            <person name="LaButti K."/>
            <person name="Andreopoulos B."/>
            <person name="Lipzen A."/>
            <person name="Chen C."/>
            <person name="Yan M."/>
            <person name="Daum C."/>
            <person name="Ng V."/>
            <person name="Clum A."/>
            <person name="Steindorff A."/>
            <person name="Ohm R.A."/>
            <person name="Martin F."/>
            <person name="Silar P."/>
            <person name="Natvig D.O."/>
            <person name="Lalanne C."/>
            <person name="Gautier V."/>
            <person name="Ament-Velasquez S.L."/>
            <person name="Kruys A."/>
            <person name="Hutchinson M.I."/>
            <person name="Powell A.J."/>
            <person name="Barry K."/>
            <person name="Miller A.N."/>
            <person name="Grigoriev I.V."/>
            <person name="Debuchy R."/>
            <person name="Gladieux P."/>
            <person name="Hiltunen Thoren M."/>
            <person name="Johannesson H."/>
        </authorList>
    </citation>
    <scope>NUCLEOTIDE SEQUENCE</scope>
    <source>
        <strain evidence="1">CBS 731.68</strain>
    </source>
</reference>